<dbReference type="STRING" id="101091.A0A1C7N7U5"/>
<gene>
    <name evidence="1" type="ORF">A0J61_06789</name>
</gene>
<feature type="non-terminal residue" evidence="1">
    <location>
        <position position="121"/>
    </location>
</feature>
<comment type="caution">
    <text evidence="1">The sequence shown here is derived from an EMBL/GenBank/DDBJ whole genome shotgun (WGS) entry which is preliminary data.</text>
</comment>
<reference evidence="1 2" key="1">
    <citation type="submission" date="2016-03" db="EMBL/GenBank/DDBJ databases">
        <title>Choanephora cucurbitarum.</title>
        <authorList>
            <person name="Min B."/>
            <person name="Park H."/>
            <person name="Park J.-H."/>
            <person name="Shin H.-D."/>
            <person name="Choi I.-G."/>
        </authorList>
    </citation>
    <scope>NUCLEOTIDE SEQUENCE [LARGE SCALE GENOMIC DNA]</scope>
    <source>
        <strain evidence="1 2">KUS-F28377</strain>
    </source>
</reference>
<sequence length="121" mass="13595">MSANNTVYSLTNITDALQESSIRGVMKLQTNEIIRVEAAQWKECFVAINEACSYSWRIINSNKQAGDLSPEEAHARGITLAFSQQYCCHRAGSYKSTASQRPVQKKSKKVNCGCTLRIRKY</sequence>
<organism evidence="1 2">
    <name type="scientific">Choanephora cucurbitarum</name>
    <dbReference type="NCBI Taxonomy" id="101091"/>
    <lineage>
        <taxon>Eukaryota</taxon>
        <taxon>Fungi</taxon>
        <taxon>Fungi incertae sedis</taxon>
        <taxon>Mucoromycota</taxon>
        <taxon>Mucoromycotina</taxon>
        <taxon>Mucoromycetes</taxon>
        <taxon>Mucorales</taxon>
        <taxon>Mucorineae</taxon>
        <taxon>Choanephoraceae</taxon>
        <taxon>Choanephoroideae</taxon>
        <taxon>Choanephora</taxon>
    </lineage>
</organism>
<dbReference type="OrthoDB" id="2292686at2759"/>
<dbReference type="InParanoid" id="A0A1C7N7U5"/>
<dbReference type="EMBL" id="LUGH01000427">
    <property type="protein sequence ID" value="OBZ85151.1"/>
    <property type="molecule type" value="Genomic_DNA"/>
</dbReference>
<evidence type="ECO:0000313" key="2">
    <source>
        <dbReference type="Proteomes" id="UP000093000"/>
    </source>
</evidence>
<protein>
    <submittedName>
        <fullName evidence="1">Uncharacterized protein</fullName>
    </submittedName>
</protein>
<accession>A0A1C7N7U5</accession>
<name>A0A1C7N7U5_9FUNG</name>
<dbReference type="AlphaFoldDB" id="A0A1C7N7U5"/>
<proteinExistence type="predicted"/>
<evidence type="ECO:0000313" key="1">
    <source>
        <dbReference type="EMBL" id="OBZ85151.1"/>
    </source>
</evidence>
<keyword evidence="2" id="KW-1185">Reference proteome</keyword>
<dbReference type="Proteomes" id="UP000093000">
    <property type="component" value="Unassembled WGS sequence"/>
</dbReference>